<protein>
    <submittedName>
        <fullName evidence="4">Extracellular solute-binding protein</fullName>
    </submittedName>
</protein>
<evidence type="ECO:0000313" key="5">
    <source>
        <dbReference type="Proteomes" id="UP000196710"/>
    </source>
</evidence>
<dbReference type="EMBL" id="CP065321">
    <property type="protein sequence ID" value="QQR30561.1"/>
    <property type="molecule type" value="Genomic_DNA"/>
</dbReference>
<dbReference type="RefSeq" id="WP_066540480.1">
    <property type="nucleotide sequence ID" value="NZ_CAQHGX010000012.1"/>
</dbReference>
<reference evidence="3" key="1">
    <citation type="journal article" date="2017" name="Genome Announc.">
        <title>High-Quality Whole-Genome Sequences of the Oligo-Mouse-Microbiota Bacterial Community.</title>
        <authorList>
            <person name="Garzetti D."/>
            <person name="Brugiroux S."/>
            <person name="Bunk B."/>
            <person name="Pukall R."/>
            <person name="McCoy K.D."/>
            <person name="Macpherson A.J."/>
            <person name="Stecher B."/>
        </authorList>
    </citation>
    <scope>NUCLEOTIDE SEQUENCE</scope>
    <source>
        <strain evidence="3">KB18</strain>
    </source>
</reference>
<organism evidence="4 6">
    <name type="scientific">Acutalibacter muris</name>
    <dbReference type="NCBI Taxonomy" id="1796620"/>
    <lineage>
        <taxon>Bacteria</taxon>
        <taxon>Bacillati</taxon>
        <taxon>Bacillota</taxon>
        <taxon>Clostridia</taxon>
        <taxon>Eubacteriales</taxon>
        <taxon>Acutalibacteraceae</taxon>
        <taxon>Acutalibacter</taxon>
    </lineage>
</organism>
<feature type="signal peptide" evidence="2">
    <location>
        <begin position="1"/>
        <end position="19"/>
    </location>
</feature>
<name>A0A1Z2XS55_9FIRM</name>
<dbReference type="InterPro" id="IPR050490">
    <property type="entry name" value="Bact_solute-bd_prot1"/>
</dbReference>
<sequence>MTKRKILAVIMCLALTVSAALSGCGQTASQSSSQSQSNSSSTASIESQAESSEVGSQPETDGTLENGIVFDDQGRFVKYDPPITLTTHAVVGANDMFHDGCDIENNGWTQWLKENLGIEWKMKWVSADSESNSQKLDLAFASDDLPDVIKPGVGQVAKYAQAGKLVAMDDLLENAPPIVKYYIEDAETLSQGAFWKPFIVNGKKYSMPSGTDSLSFWTINFIRTDILKELNKSEPKTISDLDDLFAAYHEKYPNGRAMMLDKDLNGWELILTAYGANTAWTEKDGGLVYGAIQPEMRSALEKLAEYYSKGYIDPEFVVKDSGKANEDVIAGNALMFNGAWHSIANPLTPMWNALPDSSTAAIPFISGDDGTCSVVKDTWWTADNTAITTSCEHPEALFYVFGDNLESYYRNETELRETLKNEYNYEFKYPVTEVRNPLNTEEIAEKYPNIGQPRQLYLYDYPEEEEGCGFMNDYYTEQGRWLGCGAKIVSIGNADFGTMAEAYNTGDRSVLSTDGGKMFDEWNSTHPNMVKTFAEGIYPYWDKLMSGEGGVLKANGYAGASTDTMVEKQTYLHKLEIETFAQIIMGTQPITAFDEFVTNWSANGGEDITKEVNDWYNSNK</sequence>
<feature type="compositionally biased region" description="Low complexity" evidence="1">
    <location>
        <begin position="27"/>
        <end position="53"/>
    </location>
</feature>
<evidence type="ECO:0000313" key="6">
    <source>
        <dbReference type="Proteomes" id="UP000596035"/>
    </source>
</evidence>
<dbReference type="PROSITE" id="PS51257">
    <property type="entry name" value="PROKAR_LIPOPROTEIN"/>
    <property type="match status" value="1"/>
</dbReference>
<keyword evidence="2" id="KW-0732">Signal</keyword>
<keyword evidence="5" id="KW-1185">Reference proteome</keyword>
<dbReference type="Pfam" id="PF01547">
    <property type="entry name" value="SBP_bac_1"/>
    <property type="match status" value="1"/>
</dbReference>
<evidence type="ECO:0000256" key="2">
    <source>
        <dbReference type="SAM" id="SignalP"/>
    </source>
</evidence>
<dbReference type="KEGG" id="amur:ADH66_11875"/>
<evidence type="ECO:0000256" key="1">
    <source>
        <dbReference type="SAM" id="MobiDB-lite"/>
    </source>
</evidence>
<dbReference type="PANTHER" id="PTHR43649:SF17">
    <property type="entry name" value="ABC TRANSPORTER SOLUTE BINDING PROTEIN-SUGAR TRANSPORT"/>
    <property type="match status" value="1"/>
</dbReference>
<reference evidence="5" key="2">
    <citation type="submission" date="2017-05" db="EMBL/GenBank/DDBJ databases">
        <title>Improved OligoMM genomes.</title>
        <authorList>
            <person name="Garzetti D."/>
        </authorList>
    </citation>
    <scope>NUCLEOTIDE SEQUENCE [LARGE SCALE GENOMIC DNA]</scope>
    <source>
        <strain evidence="5">KB18</strain>
    </source>
</reference>
<dbReference type="Proteomes" id="UP000596035">
    <property type="component" value="Chromosome"/>
</dbReference>
<reference evidence="4 6" key="3">
    <citation type="submission" date="2020-11" db="EMBL/GenBank/DDBJ databases">
        <title>Closed and high quality bacterial genomes of the OMM12 community.</title>
        <authorList>
            <person name="Marbouty M."/>
            <person name="Lamy-Besnier Q."/>
            <person name="Debarbieux L."/>
            <person name="Koszul R."/>
        </authorList>
    </citation>
    <scope>NUCLEOTIDE SEQUENCE [LARGE SCALE GENOMIC DNA]</scope>
    <source>
        <strain evidence="4 6">KB18</strain>
    </source>
</reference>
<gene>
    <name evidence="3" type="ORF">ADH66_11875</name>
    <name evidence="4" type="ORF">I5Q82_02185</name>
</gene>
<dbReference type="InterPro" id="IPR006059">
    <property type="entry name" value="SBP"/>
</dbReference>
<evidence type="ECO:0000313" key="4">
    <source>
        <dbReference type="EMBL" id="QQR30561.1"/>
    </source>
</evidence>
<dbReference type="EMBL" id="CP021422">
    <property type="protein sequence ID" value="ASB41293.1"/>
    <property type="molecule type" value="Genomic_DNA"/>
</dbReference>
<dbReference type="SUPFAM" id="SSF53850">
    <property type="entry name" value="Periplasmic binding protein-like II"/>
    <property type="match status" value="2"/>
</dbReference>
<dbReference type="PANTHER" id="PTHR43649">
    <property type="entry name" value="ARABINOSE-BINDING PROTEIN-RELATED"/>
    <property type="match status" value="1"/>
</dbReference>
<feature type="region of interest" description="Disordered" evidence="1">
    <location>
        <begin position="27"/>
        <end position="66"/>
    </location>
</feature>
<dbReference type="AlphaFoldDB" id="A0A1Z2XS55"/>
<evidence type="ECO:0000313" key="3">
    <source>
        <dbReference type="EMBL" id="ASB41293.1"/>
    </source>
</evidence>
<dbReference type="Gene3D" id="3.40.190.10">
    <property type="entry name" value="Periplasmic binding protein-like II"/>
    <property type="match status" value="2"/>
</dbReference>
<feature type="chain" id="PRO_5043680221" evidence="2">
    <location>
        <begin position="20"/>
        <end position="620"/>
    </location>
</feature>
<proteinExistence type="predicted"/>
<accession>A0A1Z2XS55</accession>
<dbReference type="Proteomes" id="UP000196710">
    <property type="component" value="Chromosome"/>
</dbReference>